<dbReference type="PANTHER" id="PTHR48100:SF59">
    <property type="entry name" value="ADENOSYLCOBALAMIN_ALPHA-RIBAZOLE PHOSPHATASE"/>
    <property type="match status" value="1"/>
</dbReference>
<evidence type="ECO:0000313" key="2">
    <source>
        <dbReference type="Proteomes" id="UP000664545"/>
    </source>
</evidence>
<dbReference type="AlphaFoldDB" id="A0A939DBR2"/>
<dbReference type="CDD" id="cd07067">
    <property type="entry name" value="HP_PGM_like"/>
    <property type="match status" value="1"/>
</dbReference>
<reference evidence="1" key="1">
    <citation type="submission" date="2021-02" db="EMBL/GenBank/DDBJ databases">
        <title>Abyssanaerobacter marinus gen.nov., sp., nov, anaerobic bacterium isolated from the Onnuri vent field of Indian Ocean and suggestion of Mogibacteriaceae fam. nov., and proposal of reclassification of ambiguous this family's genus member.</title>
        <authorList>
            <person name="Kim Y.J."/>
            <person name="Yang J.-A."/>
        </authorList>
    </citation>
    <scope>NUCLEOTIDE SEQUENCE</scope>
    <source>
        <strain evidence="1">DSM 2634</strain>
    </source>
</reference>
<dbReference type="SMART" id="SM00855">
    <property type="entry name" value="PGAM"/>
    <property type="match status" value="1"/>
</dbReference>
<dbReference type="RefSeq" id="WP_206583211.1">
    <property type="nucleotide sequence ID" value="NZ_JAFJZZ010000009.1"/>
</dbReference>
<dbReference type="InterPro" id="IPR013078">
    <property type="entry name" value="His_Pase_superF_clade-1"/>
</dbReference>
<dbReference type="Proteomes" id="UP000664545">
    <property type="component" value="Unassembled WGS sequence"/>
</dbReference>
<organism evidence="1 2">
    <name type="scientific">Clostridium aminobutyricum</name>
    <dbReference type="NCBI Taxonomy" id="33953"/>
    <lineage>
        <taxon>Bacteria</taxon>
        <taxon>Bacillati</taxon>
        <taxon>Bacillota</taxon>
        <taxon>Clostridia</taxon>
        <taxon>Eubacteriales</taxon>
        <taxon>Clostridiaceae</taxon>
        <taxon>Clostridium</taxon>
    </lineage>
</organism>
<dbReference type="Gene3D" id="3.40.50.1240">
    <property type="entry name" value="Phosphoglycerate mutase-like"/>
    <property type="match status" value="1"/>
</dbReference>
<name>A0A939DBR2_CLOAM</name>
<accession>A0A939DBR2</accession>
<proteinExistence type="predicted"/>
<dbReference type="SUPFAM" id="SSF53254">
    <property type="entry name" value="Phosphoglycerate mutase-like"/>
    <property type="match status" value="1"/>
</dbReference>
<keyword evidence="2" id="KW-1185">Reference proteome</keyword>
<dbReference type="EMBL" id="JAFJZZ010000009">
    <property type="protein sequence ID" value="MBN7774368.1"/>
    <property type="molecule type" value="Genomic_DNA"/>
</dbReference>
<protein>
    <submittedName>
        <fullName evidence="1">Histidine phosphatase family protein</fullName>
    </submittedName>
</protein>
<dbReference type="GO" id="GO:0005737">
    <property type="term" value="C:cytoplasm"/>
    <property type="evidence" value="ECO:0007669"/>
    <property type="project" value="TreeGrafter"/>
</dbReference>
<dbReference type="Pfam" id="PF00300">
    <property type="entry name" value="His_Phos_1"/>
    <property type="match status" value="1"/>
</dbReference>
<sequence>MGSYIHLIRHGTTEGNIKRLYYGNSDIPLLEEGRQLISSLLESGIYPVAEDADFYTSGLKRTEETFHIIFGETEHTVIEELQEMHFGDFEMHSYEELKENKFYLEWIEDKSGENIPPNGESRVMFAERVVKGFQKVIDFHRLKELSVRHSGKDIHSIVVCHGGVISAIMSTYFPNEKNHFFAWLPELGHGYTLELKEGTPTGYIAF</sequence>
<gene>
    <name evidence="1" type="ORF">JYB65_13460</name>
</gene>
<dbReference type="InterPro" id="IPR050275">
    <property type="entry name" value="PGM_Phosphatase"/>
</dbReference>
<evidence type="ECO:0000313" key="1">
    <source>
        <dbReference type="EMBL" id="MBN7774368.1"/>
    </source>
</evidence>
<dbReference type="GO" id="GO:0016791">
    <property type="term" value="F:phosphatase activity"/>
    <property type="evidence" value="ECO:0007669"/>
    <property type="project" value="TreeGrafter"/>
</dbReference>
<dbReference type="PANTHER" id="PTHR48100">
    <property type="entry name" value="BROAD-SPECIFICITY PHOSPHATASE YOR283W-RELATED"/>
    <property type="match status" value="1"/>
</dbReference>
<comment type="caution">
    <text evidence="1">The sequence shown here is derived from an EMBL/GenBank/DDBJ whole genome shotgun (WGS) entry which is preliminary data.</text>
</comment>
<dbReference type="InterPro" id="IPR029033">
    <property type="entry name" value="His_PPase_superfam"/>
</dbReference>